<sequence length="243" mass="25732">MATNGNAKHKNLAGAFGGGAAPERGAKLQGLLGSPAGAAAPPQAPPAPDPVPPVAEQPVRPATETVESPQSTQAEMVPPARPEGAGQVATRVAPPRRKRAAAEGRGVPASSVYLTADTYKALTTTKSRKIKDYAQIVQDAFAGIAKEATEQQTTPDEVLAGLFEVPESDDPWLMPSSTARAKSSTPLTEARISFSAQQREWLEEKMSTVKVSTFSEFIARVLEHHLLPPKPKRSKKPVAQTED</sequence>
<name>A0A1X2FJ62_9MYCO</name>
<gene>
    <name evidence="2" type="ORF">AWC31_14460</name>
</gene>
<dbReference type="Proteomes" id="UP000193964">
    <property type="component" value="Unassembled WGS sequence"/>
</dbReference>
<feature type="compositionally biased region" description="Polar residues" evidence="1">
    <location>
        <begin position="175"/>
        <end position="187"/>
    </location>
</feature>
<evidence type="ECO:0000313" key="2">
    <source>
        <dbReference type="EMBL" id="ORX18501.1"/>
    </source>
</evidence>
<feature type="compositionally biased region" description="Polar residues" evidence="1">
    <location>
        <begin position="65"/>
        <end position="74"/>
    </location>
</feature>
<feature type="compositionally biased region" description="Pro residues" evidence="1">
    <location>
        <begin position="42"/>
        <end position="55"/>
    </location>
</feature>
<comment type="caution">
    <text evidence="2">The sequence shown here is derived from an EMBL/GenBank/DDBJ whole genome shotgun (WGS) entry which is preliminary data.</text>
</comment>
<protein>
    <submittedName>
        <fullName evidence="2">Uncharacterized protein</fullName>
    </submittedName>
</protein>
<feature type="region of interest" description="Disordered" evidence="1">
    <location>
        <begin position="169"/>
        <end position="189"/>
    </location>
</feature>
<dbReference type="OrthoDB" id="4764781at2"/>
<proteinExistence type="predicted"/>
<dbReference type="RefSeq" id="WP_085142672.1">
    <property type="nucleotide sequence ID" value="NZ_JACKUA010000023.1"/>
</dbReference>
<evidence type="ECO:0000256" key="1">
    <source>
        <dbReference type="SAM" id="MobiDB-lite"/>
    </source>
</evidence>
<organism evidence="2 3">
    <name type="scientific">Mycolicibacterium wolinskyi</name>
    <dbReference type="NCBI Taxonomy" id="59750"/>
    <lineage>
        <taxon>Bacteria</taxon>
        <taxon>Bacillati</taxon>
        <taxon>Actinomycetota</taxon>
        <taxon>Actinomycetes</taxon>
        <taxon>Mycobacteriales</taxon>
        <taxon>Mycobacteriaceae</taxon>
        <taxon>Mycolicibacterium</taxon>
    </lineage>
</organism>
<feature type="compositionally biased region" description="Low complexity" evidence="1">
    <location>
        <begin position="28"/>
        <end position="41"/>
    </location>
</feature>
<accession>A0A1X2FJ62</accession>
<feature type="region of interest" description="Disordered" evidence="1">
    <location>
        <begin position="1"/>
        <end position="106"/>
    </location>
</feature>
<dbReference type="AlphaFoldDB" id="A0A1X2FJ62"/>
<dbReference type="EMBL" id="LQQA01000005">
    <property type="protein sequence ID" value="ORX18501.1"/>
    <property type="molecule type" value="Genomic_DNA"/>
</dbReference>
<reference evidence="2 3" key="1">
    <citation type="submission" date="2016-01" db="EMBL/GenBank/DDBJ databases">
        <title>The new phylogeny of the genus Mycobacterium.</title>
        <authorList>
            <person name="Tarcisio F."/>
            <person name="Conor M."/>
            <person name="Antonella G."/>
            <person name="Elisabetta G."/>
            <person name="Giulia F.S."/>
            <person name="Sara T."/>
            <person name="Anna F."/>
            <person name="Clotilde B."/>
            <person name="Roberto B."/>
            <person name="Veronica D.S."/>
            <person name="Fabio R."/>
            <person name="Monica P."/>
            <person name="Olivier J."/>
            <person name="Enrico T."/>
            <person name="Nicola S."/>
        </authorList>
    </citation>
    <scope>NUCLEOTIDE SEQUENCE [LARGE SCALE GENOMIC DNA]</scope>
    <source>
        <strain evidence="2 3">ATCC 700010</strain>
    </source>
</reference>
<evidence type="ECO:0000313" key="3">
    <source>
        <dbReference type="Proteomes" id="UP000193964"/>
    </source>
</evidence>